<protein>
    <submittedName>
        <fullName evidence="1">Uncharacterized protein</fullName>
    </submittedName>
</protein>
<sequence length="73" mass="7310">MTGAARARLGAATGLAVLAVLLWRLGTGAFVDGLRAVDGHTLLTACAAGVLRVVVHHRDLLALPAPRSAGATA</sequence>
<evidence type="ECO:0000313" key="2">
    <source>
        <dbReference type="Proteomes" id="UP001054854"/>
    </source>
</evidence>
<accession>A0ABQ3U1F5</accession>
<dbReference type="EMBL" id="BNEK01000003">
    <property type="protein sequence ID" value="GHJ29456.1"/>
    <property type="molecule type" value="Genomic_DNA"/>
</dbReference>
<proteinExistence type="predicted"/>
<organism evidence="1 2">
    <name type="scientific">Streptomyces hygroscopicus</name>
    <dbReference type="NCBI Taxonomy" id="1912"/>
    <lineage>
        <taxon>Bacteria</taxon>
        <taxon>Bacillati</taxon>
        <taxon>Actinomycetota</taxon>
        <taxon>Actinomycetes</taxon>
        <taxon>Kitasatosporales</taxon>
        <taxon>Streptomycetaceae</taxon>
        <taxon>Streptomyces</taxon>
        <taxon>Streptomyces violaceusniger group</taxon>
    </lineage>
</organism>
<name>A0ABQ3U1F5_STRHY</name>
<dbReference type="Proteomes" id="UP001054854">
    <property type="component" value="Unassembled WGS sequence"/>
</dbReference>
<dbReference type="RefSeq" id="WP_236257563.1">
    <property type="nucleotide sequence ID" value="NZ_BNEK01000003.1"/>
</dbReference>
<gene>
    <name evidence="1" type="ORF">TPA0910_38890</name>
</gene>
<evidence type="ECO:0000313" key="1">
    <source>
        <dbReference type="EMBL" id="GHJ29456.1"/>
    </source>
</evidence>
<comment type="caution">
    <text evidence="1">The sequence shown here is derived from an EMBL/GenBank/DDBJ whole genome shotgun (WGS) entry which is preliminary data.</text>
</comment>
<reference evidence="1" key="1">
    <citation type="submission" date="2024-05" db="EMBL/GenBank/DDBJ databases">
        <title>Whole genome shotgun sequence of Streptomyces hygroscopicus NBRC 113678.</title>
        <authorList>
            <person name="Komaki H."/>
            <person name="Tamura T."/>
        </authorList>
    </citation>
    <scope>NUCLEOTIDE SEQUENCE</scope>
    <source>
        <strain evidence="1">N11-34</strain>
    </source>
</reference>
<keyword evidence="2" id="KW-1185">Reference proteome</keyword>